<accession>A0A8H7NYQ1</accession>
<evidence type="ECO:0000313" key="1">
    <source>
        <dbReference type="EMBL" id="KAF9809809.1"/>
    </source>
</evidence>
<proteinExistence type="predicted"/>
<evidence type="ECO:0000313" key="2">
    <source>
        <dbReference type="Proteomes" id="UP000639403"/>
    </source>
</evidence>
<evidence type="ECO:0008006" key="3">
    <source>
        <dbReference type="Google" id="ProtNLM"/>
    </source>
</evidence>
<dbReference type="EMBL" id="JADOXO010000195">
    <property type="protein sequence ID" value="KAF9809809.1"/>
    <property type="molecule type" value="Genomic_DNA"/>
</dbReference>
<name>A0A8H7NYQ1_9APHY</name>
<protein>
    <recommendedName>
        <fullName evidence="3">Metallo-beta-lactamase domain-containing protein</fullName>
    </recommendedName>
</protein>
<dbReference type="InterPro" id="IPR025638">
    <property type="entry name" value="DUF4336"/>
</dbReference>
<dbReference type="Proteomes" id="UP000639403">
    <property type="component" value="Unassembled WGS sequence"/>
</dbReference>
<dbReference type="InterPro" id="IPR036866">
    <property type="entry name" value="RibonucZ/Hydroxyglut_hydro"/>
</dbReference>
<dbReference type="SUPFAM" id="SSF56281">
    <property type="entry name" value="Metallo-hydrolase/oxidoreductase"/>
    <property type="match status" value="1"/>
</dbReference>
<dbReference type="PANTHER" id="PTHR33835">
    <property type="entry name" value="YALI0C07656P"/>
    <property type="match status" value="1"/>
</dbReference>
<dbReference type="PANTHER" id="PTHR33835:SF1">
    <property type="entry name" value="METALLO-BETA-LACTAMASE DOMAIN-CONTAINING PROTEIN"/>
    <property type="match status" value="1"/>
</dbReference>
<sequence length="246" mass="27591">MSAASINGKCAIREARTNNEGFFSPFSRFGVVPLGGRSTAIKMRDGGVWLLASTPLTDETKTKLDELGPVKWIVGADAVHHLYLGDFKKQYPDAKIVAVKEAIDKKAKEGLEYHGAWGADSPDTQYGFEEEASRSYFSGFKNKDVAFYHTASKTMLEADLLFNLPPTEQYSNTGSSGRIPVIGTLNPYMWLHKRIVWSLGVDKEAMKRDVRTVANWDFDRIIPCHGDVIEKDGNAAWREAYKWYLD</sequence>
<reference evidence="1" key="1">
    <citation type="submission" date="2020-11" db="EMBL/GenBank/DDBJ databases">
        <authorList>
            <person name="Koelle M."/>
            <person name="Horta M.A.C."/>
            <person name="Nowrousian M."/>
            <person name="Ohm R.A."/>
            <person name="Benz P."/>
            <person name="Pilgard A."/>
        </authorList>
    </citation>
    <scope>NUCLEOTIDE SEQUENCE</scope>
    <source>
        <strain evidence="1">FPRL280</strain>
    </source>
</reference>
<organism evidence="1 2">
    <name type="scientific">Rhodonia placenta</name>
    <dbReference type="NCBI Taxonomy" id="104341"/>
    <lineage>
        <taxon>Eukaryota</taxon>
        <taxon>Fungi</taxon>
        <taxon>Dikarya</taxon>
        <taxon>Basidiomycota</taxon>
        <taxon>Agaricomycotina</taxon>
        <taxon>Agaricomycetes</taxon>
        <taxon>Polyporales</taxon>
        <taxon>Adustoporiaceae</taxon>
        <taxon>Rhodonia</taxon>
    </lineage>
</organism>
<dbReference type="AlphaFoldDB" id="A0A8H7NYQ1"/>
<reference evidence="1" key="2">
    <citation type="journal article" name="Front. Microbiol.">
        <title>Degradative Capacity of Two Strains of Rhodonia placenta: From Phenotype to Genotype.</title>
        <authorList>
            <person name="Kolle M."/>
            <person name="Horta M.A.C."/>
            <person name="Nowrousian M."/>
            <person name="Ohm R.A."/>
            <person name="Benz J.P."/>
            <person name="Pilgard A."/>
        </authorList>
    </citation>
    <scope>NUCLEOTIDE SEQUENCE</scope>
    <source>
        <strain evidence="1">FPRL280</strain>
    </source>
</reference>
<gene>
    <name evidence="1" type="ORF">IEO21_07252</name>
</gene>
<comment type="caution">
    <text evidence="1">The sequence shown here is derived from an EMBL/GenBank/DDBJ whole genome shotgun (WGS) entry which is preliminary data.</text>
</comment>